<feature type="domain" description="Serine aminopeptidase S33" evidence="1">
    <location>
        <begin position="97"/>
        <end position="251"/>
    </location>
</feature>
<evidence type="ECO:0000313" key="3">
    <source>
        <dbReference type="Proteomes" id="UP001214854"/>
    </source>
</evidence>
<dbReference type="SUPFAM" id="SSF53474">
    <property type="entry name" value="alpha/beta-Hydrolases"/>
    <property type="match status" value="1"/>
</dbReference>
<sequence>MTGTRNPAYGSFMTAPTSASVLLSRRVLTFGLALLVSGCSRFSGDGPDQAGAAFLDSQIPPGLSPEYYPPAGFVWSSFKLGNFPQARYGVAAPPVNPRAHLLILADAGYPGEVYFDLAQTALKSGVSVWILEAPGQGGSGHYVLQDQKVHTPDFTHAIKVARAFVETVIKPSAAKPLYIFGHGSGALTALELQAQKWPITSVMLYAPWSGDDTAGEWHREDTPADLWGKVAHRWRIANPDLRLTQKSSAWVEQMGKQRKALTSVSLDKLNPTLKRPPLLISSLSGDPALCSGRGPCKSEMVADEAALTPVFKAFLS</sequence>
<dbReference type="Gene3D" id="3.40.50.1820">
    <property type="entry name" value="alpha/beta hydrolase"/>
    <property type="match status" value="1"/>
</dbReference>
<reference evidence="2 3" key="1">
    <citation type="submission" date="2023-01" db="EMBL/GenBank/DDBJ databases">
        <title>Novel species of the genus Asticcacaulis isolated from rivers.</title>
        <authorList>
            <person name="Lu H."/>
        </authorList>
    </citation>
    <scope>NUCLEOTIDE SEQUENCE [LARGE SCALE GENOMIC DNA]</scope>
    <source>
        <strain evidence="2 3">BYS171W</strain>
    </source>
</reference>
<proteinExistence type="predicted"/>
<comment type="caution">
    <text evidence="2">The sequence shown here is derived from an EMBL/GenBank/DDBJ whole genome shotgun (WGS) entry which is preliminary data.</text>
</comment>
<dbReference type="RefSeq" id="WP_272746338.1">
    <property type="nucleotide sequence ID" value="NZ_JAQQKX010000001.1"/>
</dbReference>
<dbReference type="InterPro" id="IPR029058">
    <property type="entry name" value="AB_hydrolase_fold"/>
</dbReference>
<dbReference type="GO" id="GO:0016787">
    <property type="term" value="F:hydrolase activity"/>
    <property type="evidence" value="ECO:0007669"/>
    <property type="project" value="UniProtKB-KW"/>
</dbReference>
<evidence type="ECO:0000259" key="1">
    <source>
        <dbReference type="Pfam" id="PF12146"/>
    </source>
</evidence>
<gene>
    <name evidence="2" type="ORF">PQU92_00920</name>
</gene>
<organism evidence="2 3">
    <name type="scientific">Asticcacaulis aquaticus</name>
    <dbReference type="NCBI Taxonomy" id="2984212"/>
    <lineage>
        <taxon>Bacteria</taxon>
        <taxon>Pseudomonadati</taxon>
        <taxon>Pseudomonadota</taxon>
        <taxon>Alphaproteobacteria</taxon>
        <taxon>Caulobacterales</taxon>
        <taxon>Caulobacteraceae</taxon>
        <taxon>Asticcacaulis</taxon>
    </lineage>
</organism>
<protein>
    <submittedName>
        <fullName evidence="2">Alpha/beta fold hydrolase</fullName>
    </submittedName>
</protein>
<dbReference type="InterPro" id="IPR022742">
    <property type="entry name" value="Hydrolase_4"/>
</dbReference>
<evidence type="ECO:0000313" key="2">
    <source>
        <dbReference type="EMBL" id="MDC7681819.1"/>
    </source>
</evidence>
<name>A0ABT5HPA9_9CAUL</name>
<dbReference type="EMBL" id="JAQQKX010000001">
    <property type="protein sequence ID" value="MDC7681819.1"/>
    <property type="molecule type" value="Genomic_DNA"/>
</dbReference>
<dbReference type="Pfam" id="PF12146">
    <property type="entry name" value="Hydrolase_4"/>
    <property type="match status" value="1"/>
</dbReference>
<dbReference type="Proteomes" id="UP001214854">
    <property type="component" value="Unassembled WGS sequence"/>
</dbReference>
<keyword evidence="2" id="KW-0378">Hydrolase</keyword>
<accession>A0ABT5HPA9</accession>
<keyword evidence="3" id="KW-1185">Reference proteome</keyword>